<dbReference type="PANTHER" id="PTHR45418">
    <property type="entry name" value="CANCER/TESTIS ANTIGEN 55"/>
    <property type="match status" value="1"/>
</dbReference>
<keyword evidence="7" id="KW-0347">Helicase</keyword>
<keyword evidence="4" id="KW-0963">Cytoplasm</keyword>
<keyword evidence="15" id="KW-1185">Reference proteome</keyword>
<dbReference type="GO" id="GO:0005737">
    <property type="term" value="C:cytoplasm"/>
    <property type="evidence" value="ECO:0007669"/>
    <property type="project" value="UniProtKB-SubCell"/>
</dbReference>
<keyword evidence="6" id="KW-0378">Hydrolase</keyword>
<evidence type="ECO:0000256" key="3">
    <source>
        <dbReference type="ARBA" id="ARBA00012552"/>
    </source>
</evidence>
<proteinExistence type="inferred from homology"/>
<evidence type="ECO:0000259" key="10">
    <source>
        <dbReference type="Pfam" id="PF13086"/>
    </source>
</evidence>
<dbReference type="InterPro" id="IPR049080">
    <property type="entry name" value="MOV-10-like_beta-barrel"/>
</dbReference>
<organism evidence="14 15">
    <name type="scientific">Brenthis ino</name>
    <name type="common">lesser marbled fritillary</name>
    <dbReference type="NCBI Taxonomy" id="405034"/>
    <lineage>
        <taxon>Eukaryota</taxon>
        <taxon>Metazoa</taxon>
        <taxon>Ecdysozoa</taxon>
        <taxon>Arthropoda</taxon>
        <taxon>Hexapoda</taxon>
        <taxon>Insecta</taxon>
        <taxon>Pterygota</taxon>
        <taxon>Neoptera</taxon>
        <taxon>Endopterygota</taxon>
        <taxon>Lepidoptera</taxon>
        <taxon>Glossata</taxon>
        <taxon>Ditrysia</taxon>
        <taxon>Papilionoidea</taxon>
        <taxon>Nymphalidae</taxon>
        <taxon>Heliconiinae</taxon>
        <taxon>Argynnini</taxon>
        <taxon>Brenthis</taxon>
    </lineage>
</organism>
<feature type="non-terminal residue" evidence="14">
    <location>
        <position position="1122"/>
    </location>
</feature>
<dbReference type="Proteomes" id="UP000838878">
    <property type="component" value="Chromosome 6"/>
</dbReference>
<dbReference type="Pfam" id="PF13086">
    <property type="entry name" value="AAA_11"/>
    <property type="match status" value="2"/>
</dbReference>
<protein>
    <recommendedName>
        <fullName evidence="3">RNA helicase</fullName>
        <ecNumber evidence="3">3.6.4.13</ecNumber>
    </recommendedName>
</protein>
<feature type="domain" description="DNA2/NAM7 helicase helicase" evidence="10">
    <location>
        <begin position="661"/>
        <end position="771"/>
    </location>
</feature>
<feature type="domain" description="DNA2/NAM7 helicase-like C-terminal" evidence="11">
    <location>
        <begin position="900"/>
        <end position="1090"/>
    </location>
</feature>
<evidence type="ECO:0000256" key="1">
    <source>
        <dbReference type="ARBA" id="ARBA00004496"/>
    </source>
</evidence>
<evidence type="ECO:0000256" key="9">
    <source>
        <dbReference type="ARBA" id="ARBA00047984"/>
    </source>
</evidence>
<evidence type="ECO:0000259" key="11">
    <source>
        <dbReference type="Pfam" id="PF13087"/>
    </source>
</evidence>
<evidence type="ECO:0000259" key="13">
    <source>
        <dbReference type="Pfam" id="PF21634"/>
    </source>
</evidence>
<feature type="domain" description="S1-like RNA binding" evidence="12">
    <location>
        <begin position="219"/>
        <end position="273"/>
    </location>
</feature>
<name>A0A8J9W6N8_9NEOP</name>
<dbReference type="CDD" id="cd18808">
    <property type="entry name" value="SF1_C_Upf1"/>
    <property type="match status" value="1"/>
</dbReference>
<evidence type="ECO:0000313" key="14">
    <source>
        <dbReference type="EMBL" id="CAH0727452.1"/>
    </source>
</evidence>
<comment type="subcellular location">
    <subcellularLocation>
        <location evidence="1">Cytoplasm</location>
    </subcellularLocation>
</comment>
<dbReference type="Gene3D" id="3.40.50.300">
    <property type="entry name" value="P-loop containing nucleotide triphosphate hydrolases"/>
    <property type="match status" value="2"/>
</dbReference>
<gene>
    <name evidence="14" type="ORF">BINO364_LOCUS12790</name>
</gene>
<dbReference type="EC" id="3.6.4.13" evidence="3"/>
<reference evidence="14" key="1">
    <citation type="submission" date="2021-12" db="EMBL/GenBank/DDBJ databases">
        <authorList>
            <person name="Martin H S."/>
        </authorList>
    </citation>
    <scope>NUCLEOTIDE SEQUENCE</scope>
</reference>
<evidence type="ECO:0000256" key="5">
    <source>
        <dbReference type="ARBA" id="ARBA00022741"/>
    </source>
</evidence>
<accession>A0A8J9W6N8</accession>
<keyword evidence="8" id="KW-0067">ATP-binding</keyword>
<evidence type="ECO:0000259" key="12">
    <source>
        <dbReference type="Pfam" id="PF14444"/>
    </source>
</evidence>
<dbReference type="Pfam" id="PF13087">
    <property type="entry name" value="AAA_12"/>
    <property type="match status" value="1"/>
</dbReference>
<comment type="similarity">
    <text evidence="2">Belongs to the DNA2/NAM7 helicase family. SDE3 subfamily.</text>
</comment>
<dbReference type="InterPro" id="IPR027417">
    <property type="entry name" value="P-loop_NTPase"/>
</dbReference>
<dbReference type="EMBL" id="OV170226">
    <property type="protein sequence ID" value="CAH0727452.1"/>
    <property type="molecule type" value="Genomic_DNA"/>
</dbReference>
<dbReference type="Pfam" id="PF21634">
    <property type="entry name" value="MOV-10_beta-barrel"/>
    <property type="match status" value="1"/>
</dbReference>
<dbReference type="GO" id="GO:0003724">
    <property type="term" value="F:RNA helicase activity"/>
    <property type="evidence" value="ECO:0007669"/>
    <property type="project" value="UniProtKB-EC"/>
</dbReference>
<evidence type="ECO:0000256" key="8">
    <source>
        <dbReference type="ARBA" id="ARBA00022840"/>
    </source>
</evidence>
<dbReference type="InterPro" id="IPR025223">
    <property type="entry name" value="S1-like_RNA-bd_dom"/>
</dbReference>
<feature type="domain" description="Helicase MOV-10-like beta-barrel" evidence="13">
    <location>
        <begin position="529"/>
        <end position="601"/>
    </location>
</feature>
<dbReference type="GO" id="GO:0016787">
    <property type="term" value="F:hydrolase activity"/>
    <property type="evidence" value="ECO:0007669"/>
    <property type="project" value="UniProtKB-KW"/>
</dbReference>
<evidence type="ECO:0000256" key="2">
    <source>
        <dbReference type="ARBA" id="ARBA00005601"/>
    </source>
</evidence>
<dbReference type="GO" id="GO:0005524">
    <property type="term" value="F:ATP binding"/>
    <property type="evidence" value="ECO:0007669"/>
    <property type="project" value="UniProtKB-KW"/>
</dbReference>
<evidence type="ECO:0000256" key="4">
    <source>
        <dbReference type="ARBA" id="ARBA00022490"/>
    </source>
</evidence>
<dbReference type="PANTHER" id="PTHR45418:SF1">
    <property type="entry name" value="CANCER_TESTIS ANTIGEN 55"/>
    <property type="match status" value="1"/>
</dbReference>
<sequence>MFSYLTTFLNYVLKNKDNCALEDDEKENFLADELLELELQAEKEQEAVLPQILEREPLINTACFQRTGLITDCGENFVMIDGLIYFDLNGCTLKFNVNDRIVYLGYKDANNATIVVRILENEGSYWGDDEVDAEEKNFDIIEHILIGQVENRQDRFVYMTESDLKFNLDDVEGSFVPIKGDWLELKCSVQQDSKKLSDISPTQVLKVISFNYIRKKIKSAIVTECFSNGGICDRQIYYNNSALTNGPQPEMGTRVLVEAIESTQGSCSWRAIKLLVIENNSPKKIASELPNEEDIGLTLEKEKGIDMTYPLKFEDVNFHQSAKINLNITNTSNHSYTINKWIILSKKRDSQINIKPFINQPVCLESGETFKLTITCIPKFLGNSKECLVFLFKGFQIKRFIYINIVDGMQHMSVSKDSYKYWKESDKIEAMKKIKNKSDLFVPGVKPCKTPSFVAVKIGHYPIPEKIWAVVLGDSDKMVYTNDFAKILYKIETHLPFLTQELCITNYTDKWHTLLYMEEIQANLNMRVYDRDKVYLIRCDEYLAVEINGLSEKRPSLIKGDKVIVKDIWNENASQYEGFIHAIKGELVLVKFNAQFQETYSGSDVSIEFHFSRTIYRRSHYAINQAISNLGPDILFPSRVKVKPPQISYENVNNITWFNKNLNNCQKNAVTNIIKGECRPLPYVIFGPPGTGKTVTVIETVLQILTLFPESRVLVATPSNSASNLVTERLIKYKGSFSGSIVRLIANYLIDSDNIPEIVRPYCATLDIATENSTKTMYTVKNKVHLNCQKSHIGRHRVTIGTCFCLGALKHLDLPQGHFTHIIIDEAGQATEPEVMLPMTFVDKNHGQIILAGDPMQLGPVVMSSYCSEYGMSESYLCRLLERSPYLKDYDAFENGFDNRLVTKLNDNYRSLEEVITLSNQMFYDGTLVAKINKSLPWTSRFIDPICEIFDCQTNTGGVFVYGIKGYNLRSEESPSWYNPQEASMLALTVCKLYKKNITANEIGIITPYIAQTKYFRVLFESMALDLPKIGTVEEFQGQERPIILISTVRSNETLLQEDIRHSLGFVKSPKRLNVALTRAQVAVILFCNPHVLSTDPLWSKVIKYAISSEKYMGCDLPHDYI</sequence>
<comment type="catalytic activity">
    <reaction evidence="9">
        <text>ATP + H2O = ADP + phosphate + H(+)</text>
        <dbReference type="Rhea" id="RHEA:13065"/>
        <dbReference type="ChEBI" id="CHEBI:15377"/>
        <dbReference type="ChEBI" id="CHEBI:15378"/>
        <dbReference type="ChEBI" id="CHEBI:30616"/>
        <dbReference type="ChEBI" id="CHEBI:43474"/>
        <dbReference type="ChEBI" id="CHEBI:456216"/>
        <dbReference type="EC" id="3.6.4.13"/>
    </reaction>
</comment>
<dbReference type="OrthoDB" id="6513042at2759"/>
<evidence type="ECO:0000313" key="15">
    <source>
        <dbReference type="Proteomes" id="UP000838878"/>
    </source>
</evidence>
<evidence type="ECO:0000256" key="6">
    <source>
        <dbReference type="ARBA" id="ARBA00022801"/>
    </source>
</evidence>
<dbReference type="SUPFAM" id="SSF52540">
    <property type="entry name" value="P-loop containing nucleoside triphosphate hydrolases"/>
    <property type="match status" value="1"/>
</dbReference>
<dbReference type="InterPro" id="IPR041677">
    <property type="entry name" value="DNA2/NAM7_AAA_11"/>
</dbReference>
<dbReference type="InterPro" id="IPR047187">
    <property type="entry name" value="SF1_C_Upf1"/>
</dbReference>
<evidence type="ECO:0000256" key="7">
    <source>
        <dbReference type="ARBA" id="ARBA00022806"/>
    </source>
</evidence>
<feature type="domain" description="DNA2/NAM7 helicase helicase" evidence="10">
    <location>
        <begin position="773"/>
        <end position="864"/>
    </location>
</feature>
<dbReference type="InterPro" id="IPR041679">
    <property type="entry name" value="DNA2/NAM7-like_C"/>
</dbReference>
<dbReference type="Pfam" id="PF14444">
    <property type="entry name" value="S1-like"/>
    <property type="match status" value="1"/>
</dbReference>
<dbReference type="AlphaFoldDB" id="A0A8J9W6N8"/>
<keyword evidence="5" id="KW-0547">Nucleotide-binding</keyword>